<evidence type="ECO:0000256" key="1">
    <source>
        <dbReference type="SAM" id="MobiDB-lite"/>
    </source>
</evidence>
<evidence type="ECO:0000313" key="2">
    <source>
        <dbReference type="EMBL" id="CAA9564131.1"/>
    </source>
</evidence>
<proteinExistence type="predicted"/>
<feature type="region of interest" description="Disordered" evidence="1">
    <location>
        <begin position="1"/>
        <end position="30"/>
    </location>
</feature>
<organism evidence="2">
    <name type="scientific">uncultured Thermomicrobiales bacterium</name>
    <dbReference type="NCBI Taxonomy" id="1645740"/>
    <lineage>
        <taxon>Bacteria</taxon>
        <taxon>Pseudomonadati</taxon>
        <taxon>Thermomicrobiota</taxon>
        <taxon>Thermomicrobia</taxon>
        <taxon>Thermomicrobiales</taxon>
        <taxon>environmental samples</taxon>
    </lineage>
</organism>
<accession>A0A6J4V0X9</accession>
<gene>
    <name evidence="2" type="ORF">AVDCRST_MAG33-1916</name>
</gene>
<dbReference type="AlphaFoldDB" id="A0A6J4V0X9"/>
<feature type="non-terminal residue" evidence="2">
    <location>
        <position position="83"/>
    </location>
</feature>
<name>A0A6J4V0X9_9BACT</name>
<protein>
    <submittedName>
        <fullName evidence="2">Uncharacterized protein</fullName>
    </submittedName>
</protein>
<dbReference type="EMBL" id="CADCWK010000210">
    <property type="protein sequence ID" value="CAA9564131.1"/>
    <property type="molecule type" value="Genomic_DNA"/>
</dbReference>
<feature type="compositionally biased region" description="Low complexity" evidence="1">
    <location>
        <begin position="9"/>
        <end position="22"/>
    </location>
</feature>
<sequence length="83" mass="9082">HLRRRRPLRPAAGGHAPGGALRVGPGSQRSQRGRWFVWAVPVPAEHLGDDPVRGPEHLRPGGQRQRGRLDVGERAPQRVGLPV</sequence>
<feature type="compositionally biased region" description="Basic and acidic residues" evidence="1">
    <location>
        <begin position="46"/>
        <end position="59"/>
    </location>
</feature>
<reference evidence="2" key="1">
    <citation type="submission" date="2020-02" db="EMBL/GenBank/DDBJ databases">
        <authorList>
            <person name="Meier V. D."/>
        </authorList>
    </citation>
    <scope>NUCLEOTIDE SEQUENCE</scope>
    <source>
        <strain evidence="2">AVDCRST_MAG33</strain>
    </source>
</reference>
<feature type="compositionally biased region" description="Basic and acidic residues" evidence="1">
    <location>
        <begin position="67"/>
        <end position="76"/>
    </location>
</feature>
<feature type="non-terminal residue" evidence="2">
    <location>
        <position position="1"/>
    </location>
</feature>
<feature type="region of interest" description="Disordered" evidence="1">
    <location>
        <begin position="45"/>
        <end position="83"/>
    </location>
</feature>